<organism evidence="1 2">
    <name type="scientific">Ruminococcus albus</name>
    <dbReference type="NCBI Taxonomy" id="1264"/>
    <lineage>
        <taxon>Bacteria</taxon>
        <taxon>Bacillati</taxon>
        <taxon>Bacillota</taxon>
        <taxon>Clostridia</taxon>
        <taxon>Eubacteriales</taxon>
        <taxon>Oscillospiraceae</taxon>
        <taxon>Ruminococcus</taxon>
    </lineage>
</organism>
<dbReference type="RefSeq" id="WP_074829030.1">
    <property type="nucleotide sequence ID" value="NZ_FOAT01000002.1"/>
</dbReference>
<protein>
    <submittedName>
        <fullName evidence="1">Uncharacterized protein</fullName>
    </submittedName>
</protein>
<dbReference type="Proteomes" id="UP000186015">
    <property type="component" value="Unassembled WGS sequence"/>
</dbReference>
<dbReference type="OrthoDB" id="1821883at2"/>
<accession>A0A1H7G8P2</accession>
<proteinExistence type="predicted"/>
<gene>
    <name evidence="1" type="ORF">SAMN05216469_10214</name>
</gene>
<evidence type="ECO:0000313" key="2">
    <source>
        <dbReference type="Proteomes" id="UP000186015"/>
    </source>
</evidence>
<name>A0A1H7G8P2_RUMAL</name>
<sequence>MDDIREVNIVQCSKGHMYSSNEYKSCPYCKKYEQRQEAEAQRFRVKRQRELHVNTRWENFKLWYNKHFGTATYVVVKTFKIITAPFRFIAENRNKNYWR</sequence>
<evidence type="ECO:0000313" key="1">
    <source>
        <dbReference type="EMBL" id="SEK34653.1"/>
    </source>
</evidence>
<dbReference type="AlphaFoldDB" id="A0A1H7G8P2"/>
<dbReference type="EMBL" id="FOAT01000002">
    <property type="protein sequence ID" value="SEK34653.1"/>
    <property type="molecule type" value="Genomic_DNA"/>
</dbReference>
<reference evidence="1 2" key="1">
    <citation type="submission" date="2016-10" db="EMBL/GenBank/DDBJ databases">
        <authorList>
            <person name="de Groot N.N."/>
        </authorList>
    </citation>
    <scope>NUCLEOTIDE SEQUENCE [LARGE SCALE GENOMIC DNA]</scope>
    <source>
        <strain evidence="1 2">KH2T6</strain>
    </source>
</reference>